<keyword evidence="3" id="KW-1185">Reference proteome</keyword>
<organism evidence="2 3">
    <name type="scientific">Kitasatospora cystarginea</name>
    <dbReference type="NCBI Taxonomy" id="58350"/>
    <lineage>
        <taxon>Bacteria</taxon>
        <taxon>Bacillati</taxon>
        <taxon>Actinomycetota</taxon>
        <taxon>Actinomycetes</taxon>
        <taxon>Kitasatosporales</taxon>
        <taxon>Streptomycetaceae</taxon>
        <taxon>Kitasatospora</taxon>
    </lineage>
</organism>
<feature type="domain" description="DUF4015" evidence="1">
    <location>
        <begin position="237"/>
        <end position="545"/>
    </location>
</feature>
<dbReference type="EMBL" id="BAAATR010000007">
    <property type="protein sequence ID" value="GAA2240570.1"/>
    <property type="molecule type" value="Genomic_DNA"/>
</dbReference>
<dbReference type="Pfam" id="PF09136">
    <property type="entry name" value="Glucodextran_B"/>
    <property type="match status" value="1"/>
</dbReference>
<gene>
    <name evidence="2" type="ORF">GCM10010430_22540</name>
</gene>
<comment type="caution">
    <text evidence="2">The sequence shown here is derived from an EMBL/GenBank/DDBJ whole genome shotgun (WGS) entry which is preliminary data.</text>
</comment>
<protein>
    <recommendedName>
        <fullName evidence="1">DUF4015 domain-containing protein</fullName>
    </recommendedName>
</protein>
<dbReference type="InterPro" id="IPR017853">
    <property type="entry name" value="GH"/>
</dbReference>
<proteinExistence type="predicted"/>
<accession>A0ABP5QN00</accession>
<dbReference type="InterPro" id="IPR013783">
    <property type="entry name" value="Ig-like_fold"/>
</dbReference>
<dbReference type="SUPFAM" id="SSF51445">
    <property type="entry name" value="(Trans)glycosidases"/>
    <property type="match status" value="1"/>
</dbReference>
<reference evidence="3" key="1">
    <citation type="journal article" date="2019" name="Int. J. Syst. Evol. Microbiol.">
        <title>The Global Catalogue of Microorganisms (GCM) 10K type strain sequencing project: providing services to taxonomists for standard genome sequencing and annotation.</title>
        <authorList>
            <consortium name="The Broad Institute Genomics Platform"/>
            <consortium name="The Broad Institute Genome Sequencing Center for Infectious Disease"/>
            <person name="Wu L."/>
            <person name="Ma J."/>
        </authorList>
    </citation>
    <scope>NUCLEOTIDE SEQUENCE [LARGE SCALE GENOMIC DNA]</scope>
    <source>
        <strain evidence="3">JCM 7356</strain>
    </source>
</reference>
<evidence type="ECO:0000259" key="1">
    <source>
        <dbReference type="Pfam" id="PF13200"/>
    </source>
</evidence>
<sequence>MCPSFASGAAPRRRLLRRIRGRLPRGKPRLPRSRRSRLALTAGIAVACTAVGAFVLGTLSAGFHLRGVQDRQWLNAAAAKSLDLVVTDDDDSELDTLEVSLDGSPVAMTRQDGELHLRPAALADGEHRLSVRGAGLLPFARTTVTRTFTVATAAPALHLDKVAAGRPHSPVTVHGTTKNAARVEVNGRPAPVAADGTFSAAVADPPPVIKVVATDRAGNTTTDAVHVGRAHPLLRAAHLTAIGWTSDPLRNGILELIQQKKLNAVELDIKDENGEVGYASQVPLAKEIGSVKGYYDARATIDALHKAGAQVVGRIVAFRDPILATASWRNGNHERVVQTPGGGAYNGGNYGRLSFTNFADRTVRDYNQALATEAASLGFDDILYDYVRRPDGPLSTMTFPELGNTTPEQSIADFVAETRTKLGDRGTFLGVSVFGIAATRPKEIAQEIGALAQQADYIAPMVYPSHWGPGEYDVPNPNAQPYDIVHRSLADFARKTAGTQAQVIPWLQDFSLGVHYGPKEVTDQIRAAAENGMQSFLLWNAGARYQGDALSAIR</sequence>
<evidence type="ECO:0000313" key="3">
    <source>
        <dbReference type="Proteomes" id="UP001500305"/>
    </source>
</evidence>
<dbReference type="Gene3D" id="3.20.20.80">
    <property type="entry name" value="Glycosidases"/>
    <property type="match status" value="1"/>
</dbReference>
<name>A0ABP5QN00_9ACTN</name>
<dbReference type="Pfam" id="PF13200">
    <property type="entry name" value="DUF4015"/>
    <property type="match status" value="1"/>
</dbReference>
<evidence type="ECO:0000313" key="2">
    <source>
        <dbReference type="EMBL" id="GAA2240570.1"/>
    </source>
</evidence>
<dbReference type="Gene3D" id="2.60.40.10">
    <property type="entry name" value="Immunoglobulins"/>
    <property type="match status" value="1"/>
</dbReference>
<dbReference type="InterPro" id="IPR025275">
    <property type="entry name" value="DUF4015"/>
</dbReference>
<dbReference type="Proteomes" id="UP001500305">
    <property type="component" value="Unassembled WGS sequence"/>
</dbReference>